<gene>
    <name evidence="2" type="primary">ycf37</name>
</gene>
<evidence type="ECO:0000256" key="1">
    <source>
        <dbReference type="SAM" id="Phobius"/>
    </source>
</evidence>
<dbReference type="InterPro" id="IPR011990">
    <property type="entry name" value="TPR-like_helical_dom_sf"/>
</dbReference>
<dbReference type="GeneID" id="38463763"/>
<keyword evidence="1" id="KW-0812">Transmembrane</keyword>
<dbReference type="Gene3D" id="1.25.40.10">
    <property type="entry name" value="Tetratricopeptide repeat domain"/>
    <property type="match status" value="1"/>
</dbReference>
<sequence length="160" mass="19000">MPNIYLLVLFVILFPLAFLVTWQILNMVYIEYIYLSLQKKYIADSLSSIEYLNFIKVLVIKKLWFDAIRFLELRPYMNKECLSRCLNTLGFIYESITEYGLAEQYYFEAVNSKSCYLVAMQNLAKIYDLKKKNHLAIAIYKYILRCDPKNVIAKRRISSL</sequence>
<keyword evidence="1" id="KW-0472">Membrane</keyword>
<keyword evidence="1" id="KW-1133">Transmembrane helix</keyword>
<keyword evidence="2" id="KW-0934">Plastid</keyword>
<dbReference type="SUPFAM" id="SSF48452">
    <property type="entry name" value="TPR-like"/>
    <property type="match status" value="1"/>
</dbReference>
<dbReference type="EMBL" id="MH281628">
    <property type="protein sequence ID" value="AYR06164.1"/>
    <property type="molecule type" value="Genomic_DNA"/>
</dbReference>
<dbReference type="AlphaFoldDB" id="A0A3G3MH61"/>
<protein>
    <submittedName>
        <fullName evidence="2">Uncharacterized protein</fullName>
    </submittedName>
</protein>
<evidence type="ECO:0000313" key="2">
    <source>
        <dbReference type="EMBL" id="AYR06164.1"/>
    </source>
</evidence>
<geneLocation type="plastid" evidence="2"/>
<dbReference type="RefSeq" id="YP_009541955.1">
    <property type="nucleotide sequence ID" value="NC_039978.1"/>
</dbReference>
<accession>A0A3G3MH61</accession>
<reference evidence="2" key="1">
    <citation type="journal article" date="2018" name="Genome Biol. Evol.">
        <title>Mitochondrial and Plastid Genomes from Coralline Red Algae Provide Insights into the Incongruent Evolutionary Histories of Organelles.</title>
        <authorList>
            <person name="Lee J."/>
            <person name="Song H.J."/>
            <person name="In Park S."/>
            <person name="Lee Y.M."/>
            <person name="Jeong S.Y."/>
            <person name="Oh Cho T."/>
            <person name="Kim J.H."/>
            <person name="Choi H.G."/>
            <person name="Choi C.G."/>
            <person name="Nelson W.A."/>
            <person name="Fredericq S."/>
            <person name="Bhattacharya D."/>
            <person name="Su Yoon H."/>
        </authorList>
    </citation>
    <scope>NUCLEOTIDE SEQUENCE</scope>
</reference>
<proteinExistence type="predicted"/>
<name>A0A3G3MH61_9FLOR</name>
<feature type="transmembrane region" description="Helical" evidence="1">
    <location>
        <begin position="6"/>
        <end position="30"/>
    </location>
</feature>
<organism evidence="2">
    <name type="scientific">Neogoniolithon spectabile</name>
    <dbReference type="NCBI Taxonomy" id="231755"/>
    <lineage>
        <taxon>Eukaryota</taxon>
        <taxon>Rhodophyta</taxon>
        <taxon>Florideophyceae</taxon>
        <taxon>Corallinophycidae</taxon>
        <taxon>Corallinales</taxon>
        <taxon>Spongitidaceae</taxon>
        <taxon>Neogoniolithoideae</taxon>
        <taxon>Neogoniolithon</taxon>
    </lineage>
</organism>